<dbReference type="InterPro" id="IPR046357">
    <property type="entry name" value="PPIase_dom_sf"/>
</dbReference>
<dbReference type="Pfam" id="PF13145">
    <property type="entry name" value="Rotamase_2"/>
    <property type="match status" value="1"/>
</dbReference>
<dbReference type="GO" id="GO:0016853">
    <property type="term" value="F:isomerase activity"/>
    <property type="evidence" value="ECO:0007669"/>
    <property type="project" value="UniProtKB-KW"/>
</dbReference>
<name>A0ABW4XLI1_9GAMM</name>
<dbReference type="RefSeq" id="WP_345339189.1">
    <property type="nucleotide sequence ID" value="NZ_BAABLI010000008.1"/>
</dbReference>
<evidence type="ECO:0000259" key="1">
    <source>
        <dbReference type="Pfam" id="PF13145"/>
    </source>
</evidence>
<proteinExistence type="predicted"/>
<evidence type="ECO:0000313" key="3">
    <source>
        <dbReference type="Proteomes" id="UP001597380"/>
    </source>
</evidence>
<feature type="domain" description="PpiC" evidence="1">
    <location>
        <begin position="127"/>
        <end position="251"/>
    </location>
</feature>
<dbReference type="SUPFAM" id="SSF109998">
    <property type="entry name" value="Triger factor/SurA peptide-binding domain-like"/>
    <property type="match status" value="1"/>
</dbReference>
<sequence length="286" mass="31869">MSLFKHLGPLLIAGTVLCACSEQLPSDPVSNQSQSPVLVMVNGEAITENDVEFAIQKTFSEAELMLADEGLRKKVLESLVASRAMRHAASLELTLDERERIAQRVASYEEELYVREYLRMHTTPQPVTTAMVEAYYNKHPEYFGADDVLELSVLTMSADADEANKQWFLQHVGKLKKVDDWAEQAAQWQSKQLTFSRQRVEQSKLPPKLKASVPALAIGSVSSVVVDNGQMQVVKVTERQSIPPKPLAEVSAEIRKRLAPVNVKRAVKTASEKAVETAVIEWITPR</sequence>
<evidence type="ECO:0000313" key="2">
    <source>
        <dbReference type="EMBL" id="MFD2096427.1"/>
    </source>
</evidence>
<dbReference type="EMBL" id="JBHUHT010000012">
    <property type="protein sequence ID" value="MFD2096427.1"/>
    <property type="molecule type" value="Genomic_DNA"/>
</dbReference>
<protein>
    <submittedName>
        <fullName evidence="2">Peptidyl-prolyl cis-trans isomerase</fullName>
    </submittedName>
</protein>
<reference evidence="3" key="1">
    <citation type="journal article" date="2019" name="Int. J. Syst. Evol. Microbiol.">
        <title>The Global Catalogue of Microorganisms (GCM) 10K type strain sequencing project: providing services to taxonomists for standard genome sequencing and annotation.</title>
        <authorList>
            <consortium name="The Broad Institute Genomics Platform"/>
            <consortium name="The Broad Institute Genome Sequencing Center for Infectious Disease"/>
            <person name="Wu L."/>
            <person name="Ma J."/>
        </authorList>
    </citation>
    <scope>NUCLEOTIDE SEQUENCE [LARGE SCALE GENOMIC DNA]</scope>
    <source>
        <strain evidence="3">CGMCC 1.10992</strain>
    </source>
</reference>
<dbReference type="InterPro" id="IPR027304">
    <property type="entry name" value="Trigger_fact/SurA_dom_sf"/>
</dbReference>
<gene>
    <name evidence="2" type="ORF">ACFSJ3_10565</name>
</gene>
<dbReference type="Gene3D" id="3.10.50.40">
    <property type="match status" value="1"/>
</dbReference>
<dbReference type="InterPro" id="IPR000297">
    <property type="entry name" value="PPIase_PpiC"/>
</dbReference>
<keyword evidence="3" id="KW-1185">Reference proteome</keyword>
<keyword evidence="2" id="KW-0413">Isomerase</keyword>
<dbReference type="Gene3D" id="1.10.4030.10">
    <property type="entry name" value="Porin chaperone SurA, peptide-binding domain"/>
    <property type="match status" value="1"/>
</dbReference>
<dbReference type="Proteomes" id="UP001597380">
    <property type="component" value="Unassembled WGS sequence"/>
</dbReference>
<organism evidence="2 3">
    <name type="scientific">Corallincola platygyrae</name>
    <dbReference type="NCBI Taxonomy" id="1193278"/>
    <lineage>
        <taxon>Bacteria</taxon>
        <taxon>Pseudomonadati</taxon>
        <taxon>Pseudomonadota</taxon>
        <taxon>Gammaproteobacteria</taxon>
        <taxon>Alteromonadales</taxon>
        <taxon>Psychromonadaceae</taxon>
        <taxon>Corallincola</taxon>
    </lineage>
</organism>
<accession>A0ABW4XLI1</accession>
<dbReference type="PROSITE" id="PS51257">
    <property type="entry name" value="PROKAR_LIPOPROTEIN"/>
    <property type="match status" value="1"/>
</dbReference>
<comment type="caution">
    <text evidence="2">The sequence shown here is derived from an EMBL/GenBank/DDBJ whole genome shotgun (WGS) entry which is preliminary data.</text>
</comment>